<comment type="caution">
    <text evidence="2">The sequence shown here is derived from an EMBL/GenBank/DDBJ whole genome shotgun (WGS) entry which is preliminary data.</text>
</comment>
<evidence type="ECO:0000313" key="2">
    <source>
        <dbReference type="EMBL" id="KAG2657974.1"/>
    </source>
</evidence>
<keyword evidence="3" id="KW-1185">Reference proteome</keyword>
<protein>
    <submittedName>
        <fullName evidence="2">Uncharacterized protein</fullName>
    </submittedName>
</protein>
<accession>A0A8T0XL39</accession>
<evidence type="ECO:0000313" key="3">
    <source>
        <dbReference type="Proteomes" id="UP000823388"/>
    </source>
</evidence>
<organism evidence="2 3">
    <name type="scientific">Panicum virgatum</name>
    <name type="common">Blackwell switchgrass</name>
    <dbReference type="NCBI Taxonomy" id="38727"/>
    <lineage>
        <taxon>Eukaryota</taxon>
        <taxon>Viridiplantae</taxon>
        <taxon>Streptophyta</taxon>
        <taxon>Embryophyta</taxon>
        <taxon>Tracheophyta</taxon>
        <taxon>Spermatophyta</taxon>
        <taxon>Magnoliopsida</taxon>
        <taxon>Liliopsida</taxon>
        <taxon>Poales</taxon>
        <taxon>Poaceae</taxon>
        <taxon>PACMAD clade</taxon>
        <taxon>Panicoideae</taxon>
        <taxon>Panicodae</taxon>
        <taxon>Paniceae</taxon>
        <taxon>Panicinae</taxon>
        <taxon>Panicum</taxon>
        <taxon>Panicum sect. Hiantes</taxon>
    </lineage>
</organism>
<feature type="compositionally biased region" description="Low complexity" evidence="1">
    <location>
        <begin position="68"/>
        <end position="85"/>
    </location>
</feature>
<proteinExistence type="predicted"/>
<feature type="region of interest" description="Disordered" evidence="1">
    <location>
        <begin position="31"/>
        <end position="96"/>
    </location>
</feature>
<sequence>MSASGRAAARKARRGHARALLAAVKREAELERTAVRSAASGARGGGPPGGGRVPSVDWRRPDPRGRCGRPPQHAGAAPLVPRAAASVGEPEDARSGCFEAGQEEAAVAGRHRLAPRHGSLPAMARASMASSLACSV</sequence>
<dbReference type="AlphaFoldDB" id="A0A8T0XL39"/>
<name>A0A8T0XL39_PANVG</name>
<dbReference type="Proteomes" id="UP000823388">
    <property type="component" value="Chromosome 1K"/>
</dbReference>
<gene>
    <name evidence="2" type="ORF">PVAP13_1KG272105</name>
</gene>
<reference evidence="2" key="1">
    <citation type="submission" date="2020-05" db="EMBL/GenBank/DDBJ databases">
        <title>WGS assembly of Panicum virgatum.</title>
        <authorList>
            <person name="Lovell J.T."/>
            <person name="Jenkins J."/>
            <person name="Shu S."/>
            <person name="Juenger T.E."/>
            <person name="Schmutz J."/>
        </authorList>
    </citation>
    <scope>NUCLEOTIDE SEQUENCE</scope>
    <source>
        <strain evidence="2">AP13</strain>
    </source>
</reference>
<dbReference type="EMBL" id="CM029037">
    <property type="protein sequence ID" value="KAG2657974.1"/>
    <property type="molecule type" value="Genomic_DNA"/>
</dbReference>
<evidence type="ECO:0000256" key="1">
    <source>
        <dbReference type="SAM" id="MobiDB-lite"/>
    </source>
</evidence>
<feature type="compositionally biased region" description="Gly residues" evidence="1">
    <location>
        <begin position="42"/>
        <end position="52"/>
    </location>
</feature>